<dbReference type="OMA" id="KPRNGAN"/>
<dbReference type="Proteomes" id="UP000314983">
    <property type="component" value="Chromosome 5"/>
</dbReference>
<feature type="chain" id="PRO_5021342500" description="Selectin P ligand" evidence="3">
    <location>
        <begin position="27"/>
        <end position="331"/>
    </location>
</feature>
<gene>
    <name evidence="4" type="primary">SELPLG</name>
</gene>
<keyword evidence="3" id="KW-0732">Signal</keyword>
<dbReference type="RefSeq" id="XP_026865052.1">
    <property type="nucleotide sequence ID" value="XM_027009251.2"/>
</dbReference>
<feature type="signal peptide" evidence="3">
    <location>
        <begin position="1"/>
        <end position="26"/>
    </location>
</feature>
<reference evidence="4" key="3">
    <citation type="submission" date="2020-05" db="EMBL/GenBank/DDBJ databases">
        <title>Electrophorus electricus (electric eel) genome, fEleEle1, primary haplotype.</title>
        <authorList>
            <person name="Myers G."/>
            <person name="Meyer A."/>
            <person name="Fedrigo O."/>
            <person name="Formenti G."/>
            <person name="Rhie A."/>
            <person name="Tracey A."/>
            <person name="Sims Y."/>
            <person name="Jarvis E.D."/>
        </authorList>
    </citation>
    <scope>NUCLEOTIDE SEQUENCE [LARGE SCALE GENOMIC DNA]</scope>
</reference>
<dbReference type="GO" id="GO:0005886">
    <property type="term" value="C:plasma membrane"/>
    <property type="evidence" value="ECO:0007669"/>
    <property type="project" value="TreeGrafter"/>
</dbReference>
<evidence type="ECO:0000313" key="4">
    <source>
        <dbReference type="Ensembl" id="ENSEEEP00000049458.1"/>
    </source>
</evidence>
<dbReference type="GO" id="GO:0030097">
    <property type="term" value="P:hemopoiesis"/>
    <property type="evidence" value="ECO:0007669"/>
    <property type="project" value="Ensembl"/>
</dbReference>
<reference evidence="4" key="4">
    <citation type="submission" date="2025-08" db="UniProtKB">
        <authorList>
            <consortium name="Ensembl"/>
        </authorList>
    </citation>
    <scope>IDENTIFICATION</scope>
</reference>
<dbReference type="GeneTree" id="ENSGT01030000234989"/>
<keyword evidence="2" id="KW-0812">Transmembrane</keyword>
<dbReference type="GO" id="GO:0097241">
    <property type="term" value="P:hematopoietic stem cell migration to bone marrow"/>
    <property type="evidence" value="ECO:0007669"/>
    <property type="project" value="Ensembl"/>
</dbReference>
<feature type="region of interest" description="Disordered" evidence="1">
    <location>
        <begin position="284"/>
        <end position="318"/>
    </location>
</feature>
<dbReference type="GO" id="GO:0050901">
    <property type="term" value="P:leukocyte tethering or rolling"/>
    <property type="evidence" value="ECO:0007669"/>
    <property type="project" value="TreeGrafter"/>
</dbReference>
<dbReference type="GeneID" id="113576900"/>
<evidence type="ECO:0000256" key="2">
    <source>
        <dbReference type="SAM" id="Phobius"/>
    </source>
</evidence>
<keyword evidence="2" id="KW-0472">Membrane</keyword>
<evidence type="ECO:0008006" key="6">
    <source>
        <dbReference type="Google" id="ProtNLM"/>
    </source>
</evidence>
<reference evidence="5" key="2">
    <citation type="journal article" date="2017" name="Sci. Adv.">
        <title>A tail of two voltages: Proteomic comparison of the three electric organs of the electric eel.</title>
        <authorList>
            <person name="Traeger L.L."/>
            <person name="Sabat G."/>
            <person name="Barrett-Wilt G.A."/>
            <person name="Wells G.B."/>
            <person name="Sussman M.R."/>
        </authorList>
    </citation>
    <scope>NUCLEOTIDE SEQUENCE [LARGE SCALE GENOMIC DNA]</scope>
</reference>
<feature type="compositionally biased region" description="Polar residues" evidence="1">
    <location>
        <begin position="122"/>
        <end position="145"/>
    </location>
</feature>
<protein>
    <recommendedName>
        <fullName evidence="6">Selectin P ligand</fullName>
    </recommendedName>
</protein>
<evidence type="ECO:0000256" key="3">
    <source>
        <dbReference type="SAM" id="SignalP"/>
    </source>
</evidence>
<reference evidence="4" key="5">
    <citation type="submission" date="2025-09" db="UniProtKB">
        <authorList>
            <consortium name="Ensembl"/>
        </authorList>
    </citation>
    <scope>IDENTIFICATION</scope>
</reference>
<feature type="transmembrane region" description="Helical" evidence="2">
    <location>
        <begin position="229"/>
        <end position="250"/>
    </location>
</feature>
<dbReference type="PANTHER" id="PTHR17384">
    <property type="entry name" value="P-SELECTIN GLYCOPROTEIN LIGAND-1"/>
    <property type="match status" value="1"/>
</dbReference>
<dbReference type="AlphaFoldDB" id="A0A4W4HLA4"/>
<dbReference type="PANTHER" id="PTHR17384:SF7">
    <property type="entry name" value="P-SELECTIN GLYCOPROTEIN LIGAND 1"/>
    <property type="match status" value="1"/>
</dbReference>
<dbReference type="InterPro" id="IPR026195">
    <property type="entry name" value="PSGL-1"/>
</dbReference>
<accession>A0A4W4HLA4</accession>
<proteinExistence type="predicted"/>
<dbReference type="STRING" id="8005.ENSEEEP00000049458"/>
<evidence type="ECO:0000256" key="1">
    <source>
        <dbReference type="SAM" id="MobiDB-lite"/>
    </source>
</evidence>
<organism evidence="4 5">
    <name type="scientific">Electrophorus electricus</name>
    <name type="common">Electric eel</name>
    <name type="synonym">Gymnotus electricus</name>
    <dbReference type="NCBI Taxonomy" id="8005"/>
    <lineage>
        <taxon>Eukaryota</taxon>
        <taxon>Metazoa</taxon>
        <taxon>Chordata</taxon>
        <taxon>Craniata</taxon>
        <taxon>Vertebrata</taxon>
        <taxon>Euteleostomi</taxon>
        <taxon>Actinopterygii</taxon>
        <taxon>Neopterygii</taxon>
        <taxon>Teleostei</taxon>
        <taxon>Ostariophysi</taxon>
        <taxon>Gymnotiformes</taxon>
        <taxon>Gymnotoidei</taxon>
        <taxon>Gymnotidae</taxon>
        <taxon>Electrophorus</taxon>
    </lineage>
</organism>
<name>A0A4W4HLA4_ELEEL</name>
<keyword evidence="2" id="KW-1133">Transmembrane helix</keyword>
<sequence length="331" mass="35422">MTMTTNRPELRQLLLLLLSTSSLVSSRRLLTVGEGSQNRITTQQQGIGATPHTGPEILFSEALSQTLPTARLNEQALDGGRTTVQHASEVVTSQHPKRSETSGIPHLGTGNERHISEHLPAGSSTPTLPVRNSSSVSPQGTSVLTASVPATPKKMTPNHATHSAVNVPTMHKTNGSFLPRTTGQQVHDWNKTTSMRSTQTQATPTTSRDKDHVCSTATQKRDSLAGRCLIAIAVLAGLATTFIVITIVLATKLAGRKYRHQPHVLEDLDTEMLCISRVVSGGFGGGGSDMDRPVPKPRRPRNNGVLIPTTDDEDGDDLTLNSFLPDTECAA</sequence>
<feature type="region of interest" description="Disordered" evidence="1">
    <location>
        <begin position="89"/>
        <end position="158"/>
    </location>
</feature>
<dbReference type="Ensembl" id="ENSEEET00000049995.2">
    <property type="protein sequence ID" value="ENSEEEP00000049458.1"/>
    <property type="gene ID" value="ENSEEEG00000023246.2"/>
</dbReference>
<reference evidence="5" key="1">
    <citation type="journal article" date="2014" name="Science">
        <title>Nonhuman genetics. Genomic basis for the convergent evolution of electric organs.</title>
        <authorList>
            <person name="Gallant J.R."/>
            <person name="Traeger L.L."/>
            <person name="Volkening J.D."/>
            <person name="Moffett H."/>
            <person name="Chen P.H."/>
            <person name="Novina C.D."/>
            <person name="Phillips G.N.Jr."/>
            <person name="Anand R."/>
            <person name="Wells G.B."/>
            <person name="Pinch M."/>
            <person name="Guth R."/>
            <person name="Unguez G.A."/>
            <person name="Albert J.S."/>
            <person name="Zakon H.H."/>
            <person name="Samanta M.P."/>
            <person name="Sussman M.R."/>
        </authorList>
    </citation>
    <scope>NUCLEOTIDE SEQUENCE [LARGE SCALE GENOMIC DNA]</scope>
</reference>
<keyword evidence="5" id="KW-1185">Reference proteome</keyword>
<evidence type="ECO:0000313" key="5">
    <source>
        <dbReference type="Proteomes" id="UP000314983"/>
    </source>
</evidence>